<proteinExistence type="inferred from homology"/>
<keyword evidence="4" id="KW-0479">Metal-binding</keyword>
<evidence type="ECO:0000313" key="10">
    <source>
        <dbReference type="Proteomes" id="UP000634435"/>
    </source>
</evidence>
<dbReference type="Proteomes" id="UP000634435">
    <property type="component" value="Unassembled WGS sequence"/>
</dbReference>
<evidence type="ECO:0000256" key="6">
    <source>
        <dbReference type="ARBA" id="ARBA00022833"/>
    </source>
</evidence>
<evidence type="ECO:0000259" key="8">
    <source>
        <dbReference type="Pfam" id="PF07687"/>
    </source>
</evidence>
<evidence type="ECO:0000256" key="4">
    <source>
        <dbReference type="ARBA" id="ARBA00022723"/>
    </source>
</evidence>
<dbReference type="Pfam" id="PF01546">
    <property type="entry name" value="Peptidase_M20"/>
    <property type="match status" value="1"/>
</dbReference>
<dbReference type="PANTHER" id="PTHR43808">
    <property type="entry name" value="ACETYLORNITHINE DEACETYLASE"/>
    <property type="match status" value="1"/>
</dbReference>
<evidence type="ECO:0000256" key="7">
    <source>
        <dbReference type="ARBA" id="ARBA00023285"/>
    </source>
</evidence>
<keyword evidence="6" id="KW-0862">Zinc</keyword>
<dbReference type="Gene3D" id="3.40.630.10">
    <property type="entry name" value="Zn peptidases"/>
    <property type="match status" value="1"/>
</dbReference>
<keyword evidence="7" id="KW-0170">Cobalt</keyword>
<dbReference type="PANTHER" id="PTHR43808:SF25">
    <property type="entry name" value="PEPTIDASE M20 DIMERISATION DOMAIN-CONTAINING PROTEIN"/>
    <property type="match status" value="1"/>
</dbReference>
<dbReference type="InterPro" id="IPR002933">
    <property type="entry name" value="Peptidase_M20"/>
</dbReference>
<dbReference type="SUPFAM" id="SSF55031">
    <property type="entry name" value="Bacterial exopeptidase dimerisation domain"/>
    <property type="match status" value="1"/>
</dbReference>
<comment type="cofactor">
    <cofactor evidence="1">
        <name>Co(2+)</name>
        <dbReference type="ChEBI" id="CHEBI:48828"/>
    </cofactor>
</comment>
<dbReference type="InterPro" id="IPR011650">
    <property type="entry name" value="Peptidase_M20_dimer"/>
</dbReference>
<feature type="domain" description="Peptidase M20 dimerisation" evidence="8">
    <location>
        <begin position="203"/>
        <end position="315"/>
    </location>
</feature>
<protein>
    <submittedName>
        <fullName evidence="9">Acetylornithine deacetylase</fullName>
    </submittedName>
</protein>
<dbReference type="Gene3D" id="3.30.70.360">
    <property type="match status" value="1"/>
</dbReference>
<dbReference type="NCBIfam" id="TIGR01910">
    <property type="entry name" value="DapE-ArgE"/>
    <property type="match status" value="1"/>
</dbReference>
<dbReference type="InterPro" id="IPR036264">
    <property type="entry name" value="Bact_exopeptidase_dim_dom"/>
</dbReference>
<reference evidence="10" key="1">
    <citation type="journal article" date="2019" name="Int. J. Syst. Evol. Microbiol.">
        <title>The Global Catalogue of Microorganisms (GCM) 10K type strain sequencing project: providing services to taxonomists for standard genome sequencing and annotation.</title>
        <authorList>
            <consortium name="The Broad Institute Genomics Platform"/>
            <consortium name="The Broad Institute Genome Sequencing Center for Infectious Disease"/>
            <person name="Wu L."/>
            <person name="Ma J."/>
        </authorList>
    </citation>
    <scope>NUCLEOTIDE SEQUENCE [LARGE SCALE GENOMIC DNA]</scope>
    <source>
        <strain evidence="10">JCM 30071</strain>
    </source>
</reference>
<accession>A0ABQ2DL82</accession>
<dbReference type="InterPro" id="IPR050072">
    <property type="entry name" value="Peptidase_M20A"/>
</dbReference>
<comment type="similarity">
    <text evidence="3">Belongs to the peptidase M20A family.</text>
</comment>
<dbReference type="InterPro" id="IPR010182">
    <property type="entry name" value="ArgE/DapE"/>
</dbReference>
<keyword evidence="10" id="KW-1185">Reference proteome</keyword>
<evidence type="ECO:0000256" key="2">
    <source>
        <dbReference type="ARBA" id="ARBA00001947"/>
    </source>
</evidence>
<sequence length="420" mass="46942">MNQHVIGEVNEKIDVLWEEEKLFLKMLGTYKSTLGNEKAIQTFIQGHLDEMNLTTTTFDPEPERLKKYHNYGQPEWSYQDRPVLVGEWENPNKIGKSLILQGHIDVVSAEPVELWDYDPYHPTIVDERMYGRGICDMKSGVAAMIYAVKAIQAAGIELGAALQIQTVIEEECTGNGALALLDKGYTADGALIPEPTSHRAIKGQLGVMWVRVKVRGSGAHVERAEKAQNPINKAAYLIETLDAYREYINQKPKHPDFQNHPHPLNVNVGIIHGGDWASNVPFVCTFEARVGFYADVNPTDIQKEVKAWLLEAANQDNWLKQTPPEITFYGFHAPGFSSVDPSLMDSLANAHEITTNKQLESIGFTATTDIRAFEEFCIPATCYGPSGANMHAPNEYIHLDSLKTTTKTIAAFILDWCKVQ</sequence>
<dbReference type="SUPFAM" id="SSF53187">
    <property type="entry name" value="Zn-dependent exopeptidases"/>
    <property type="match status" value="1"/>
</dbReference>
<keyword evidence="5" id="KW-0378">Hydrolase</keyword>
<comment type="cofactor">
    <cofactor evidence="2">
        <name>Zn(2+)</name>
        <dbReference type="ChEBI" id="CHEBI:29105"/>
    </cofactor>
</comment>
<gene>
    <name evidence="9" type="ORF">GCM10007111_21370</name>
</gene>
<name>A0ABQ2DL82_9BACI</name>
<organism evidence="9 10">
    <name type="scientific">Virgibacillus kapii</name>
    <dbReference type="NCBI Taxonomy" id="1638645"/>
    <lineage>
        <taxon>Bacteria</taxon>
        <taxon>Bacillati</taxon>
        <taxon>Bacillota</taxon>
        <taxon>Bacilli</taxon>
        <taxon>Bacillales</taxon>
        <taxon>Bacillaceae</taxon>
        <taxon>Virgibacillus</taxon>
    </lineage>
</organism>
<evidence type="ECO:0000256" key="5">
    <source>
        <dbReference type="ARBA" id="ARBA00022801"/>
    </source>
</evidence>
<dbReference type="EMBL" id="BMPN01000003">
    <property type="protein sequence ID" value="GGJ59039.1"/>
    <property type="molecule type" value="Genomic_DNA"/>
</dbReference>
<dbReference type="RefSeq" id="WP_286191283.1">
    <property type="nucleotide sequence ID" value="NZ_BMPN01000003.1"/>
</dbReference>
<evidence type="ECO:0000256" key="1">
    <source>
        <dbReference type="ARBA" id="ARBA00001941"/>
    </source>
</evidence>
<evidence type="ECO:0000256" key="3">
    <source>
        <dbReference type="ARBA" id="ARBA00006247"/>
    </source>
</evidence>
<dbReference type="NCBIfam" id="NF005306">
    <property type="entry name" value="PRK06837.1"/>
    <property type="match status" value="1"/>
</dbReference>
<comment type="caution">
    <text evidence="9">The sequence shown here is derived from an EMBL/GenBank/DDBJ whole genome shotgun (WGS) entry which is preliminary data.</text>
</comment>
<dbReference type="Pfam" id="PF07687">
    <property type="entry name" value="M20_dimer"/>
    <property type="match status" value="1"/>
</dbReference>
<evidence type="ECO:0000313" key="9">
    <source>
        <dbReference type="EMBL" id="GGJ59039.1"/>
    </source>
</evidence>